<keyword evidence="3" id="KW-0808">Transferase</keyword>
<feature type="domain" description="Methyltransferase" evidence="1">
    <location>
        <begin position="173"/>
        <end position="288"/>
    </location>
</feature>
<dbReference type="Gene3D" id="3.40.50.150">
    <property type="entry name" value="Vaccinia Virus protein VP39"/>
    <property type="match status" value="1"/>
</dbReference>
<proteinExistence type="predicted"/>
<dbReference type="EMBL" id="SSHH01000001">
    <property type="protein sequence ID" value="TIX51466.1"/>
    <property type="molecule type" value="Genomic_DNA"/>
</dbReference>
<dbReference type="Pfam" id="PF21320">
    <property type="entry name" value="WHD_Rv2258c"/>
    <property type="match status" value="1"/>
</dbReference>
<accession>A0A4T3F2M0</accession>
<dbReference type="InterPro" id="IPR048711">
    <property type="entry name" value="WHD_Rv2258c"/>
</dbReference>
<keyword evidence="4" id="KW-1185">Reference proteome</keyword>
<dbReference type="PANTHER" id="PTHR45128">
    <property type="entry name" value="METHYLTRANSFERASE TYPE 11"/>
    <property type="match status" value="1"/>
</dbReference>
<dbReference type="SUPFAM" id="SSF53335">
    <property type="entry name" value="S-adenosyl-L-methionine-dependent methyltransferases"/>
    <property type="match status" value="1"/>
</dbReference>
<sequence length="353" mass="37514">MSEQIDMAKVEELAGKVVGDVAGAVSLMMAYMGDQAGVFDAMDGEGPMTCAQLAAKTGMNEKYLHEWLGSVSAAGYINFDPESDTFEITPEQALVFGREGQPACMQGFIQAIVAQFEQHEKAVDTFKSGKGRPWSDHSPCLFCSTDRFFRPGYAAHLVDEWLPALEGVTDKLEAGAKVADIGCGYGSSTILMAKAYPKSTFVGIDFHEPSIAAARKNAAEAGVGNVSFEVATAQDYPGDGFDFACIFDALHDMGDPVGAAKHIRETLNDGGTFMLVEPMAGDSMAENMHPLGQIFYGFSTVACTPASLAQDVGLGLGAQAGQKRLTEVMNEAGFANVRRAAETHTNMVLEVTG</sequence>
<evidence type="ECO:0000259" key="2">
    <source>
        <dbReference type="Pfam" id="PF21320"/>
    </source>
</evidence>
<evidence type="ECO:0000259" key="1">
    <source>
        <dbReference type="Pfam" id="PF13847"/>
    </source>
</evidence>
<dbReference type="OrthoDB" id="5449367at2"/>
<reference evidence="3 4" key="1">
    <citation type="submission" date="2019-04" db="EMBL/GenBank/DDBJ databases">
        <title>Altererythrobacter aquimixticola sp. nov., isolated from sediment of junction between the ocean and a freshwater spring.</title>
        <authorList>
            <person name="Yoon J.-H."/>
        </authorList>
    </citation>
    <scope>NUCLEOTIDE SEQUENCE [LARGE SCALE GENOMIC DNA]</scope>
    <source>
        <strain evidence="3 4">SSKS-13</strain>
    </source>
</reference>
<dbReference type="Pfam" id="PF13847">
    <property type="entry name" value="Methyltransf_31"/>
    <property type="match status" value="1"/>
</dbReference>
<dbReference type="SUPFAM" id="SSF46785">
    <property type="entry name" value="Winged helix' DNA-binding domain"/>
    <property type="match status" value="1"/>
</dbReference>
<gene>
    <name evidence="3" type="ORF">E5222_03140</name>
</gene>
<dbReference type="InterPro" id="IPR029063">
    <property type="entry name" value="SAM-dependent_MTases_sf"/>
</dbReference>
<dbReference type="InterPro" id="IPR036388">
    <property type="entry name" value="WH-like_DNA-bd_sf"/>
</dbReference>
<dbReference type="PANTHER" id="PTHR45128:SF2">
    <property type="entry name" value="METHYLTRANSFERASE DOMAIN-CONTAINING PROTEIN"/>
    <property type="match status" value="1"/>
</dbReference>
<organism evidence="3 4">
    <name type="scientific">Alteraurantiacibacter aquimixticola</name>
    <dbReference type="NCBI Taxonomy" id="2489173"/>
    <lineage>
        <taxon>Bacteria</taxon>
        <taxon>Pseudomonadati</taxon>
        <taxon>Pseudomonadota</taxon>
        <taxon>Alphaproteobacteria</taxon>
        <taxon>Sphingomonadales</taxon>
        <taxon>Erythrobacteraceae</taxon>
        <taxon>Alteraurantiacibacter</taxon>
    </lineage>
</organism>
<dbReference type="AlphaFoldDB" id="A0A4T3F2M0"/>
<dbReference type="InterPro" id="IPR036390">
    <property type="entry name" value="WH_DNA-bd_sf"/>
</dbReference>
<keyword evidence="3" id="KW-0489">Methyltransferase</keyword>
<evidence type="ECO:0000313" key="4">
    <source>
        <dbReference type="Proteomes" id="UP000309389"/>
    </source>
</evidence>
<dbReference type="RefSeq" id="WP_136692252.1">
    <property type="nucleotide sequence ID" value="NZ_SSHH01000001.1"/>
</dbReference>
<dbReference type="GO" id="GO:0008168">
    <property type="term" value="F:methyltransferase activity"/>
    <property type="evidence" value="ECO:0007669"/>
    <property type="project" value="UniProtKB-KW"/>
</dbReference>
<feature type="domain" description="S-adenosylmethionine-dependent methyltransferase Rv2258c-like winged HTH" evidence="2">
    <location>
        <begin position="24"/>
        <end position="98"/>
    </location>
</feature>
<dbReference type="Gene3D" id="1.10.10.10">
    <property type="entry name" value="Winged helix-like DNA-binding domain superfamily/Winged helix DNA-binding domain"/>
    <property type="match status" value="1"/>
</dbReference>
<dbReference type="CDD" id="cd02440">
    <property type="entry name" value="AdoMet_MTases"/>
    <property type="match status" value="1"/>
</dbReference>
<protein>
    <submittedName>
        <fullName evidence="3">Class I SAM-dependent methyltransferase</fullName>
    </submittedName>
</protein>
<dbReference type="InterPro" id="IPR053173">
    <property type="entry name" value="SAM-binding_MTase"/>
</dbReference>
<comment type="caution">
    <text evidence="3">The sequence shown here is derived from an EMBL/GenBank/DDBJ whole genome shotgun (WGS) entry which is preliminary data.</text>
</comment>
<dbReference type="Proteomes" id="UP000309389">
    <property type="component" value="Unassembled WGS sequence"/>
</dbReference>
<evidence type="ECO:0000313" key="3">
    <source>
        <dbReference type="EMBL" id="TIX51466.1"/>
    </source>
</evidence>
<name>A0A4T3F2M0_9SPHN</name>
<dbReference type="GO" id="GO:0032259">
    <property type="term" value="P:methylation"/>
    <property type="evidence" value="ECO:0007669"/>
    <property type="project" value="UniProtKB-KW"/>
</dbReference>
<dbReference type="InterPro" id="IPR025714">
    <property type="entry name" value="Methyltranfer_dom"/>
</dbReference>